<dbReference type="PANTHER" id="PTHR23043:SF17">
    <property type="entry name" value="PROTEIN SIMILAR"/>
    <property type="match status" value="1"/>
</dbReference>
<dbReference type="GO" id="GO:0045944">
    <property type="term" value="P:positive regulation of transcription by RNA polymerase II"/>
    <property type="evidence" value="ECO:0007669"/>
    <property type="project" value="UniProtKB-ARBA"/>
</dbReference>
<dbReference type="InterPro" id="IPR011598">
    <property type="entry name" value="bHLH_dom"/>
</dbReference>
<feature type="region of interest" description="Disordered" evidence="8">
    <location>
        <begin position="929"/>
        <end position="956"/>
    </location>
</feature>
<dbReference type="GO" id="GO:0005667">
    <property type="term" value="C:transcription regulator complex"/>
    <property type="evidence" value="ECO:0007669"/>
    <property type="project" value="InterPro"/>
</dbReference>
<dbReference type="GO" id="GO:0000981">
    <property type="term" value="F:DNA-binding transcription factor activity, RNA polymerase II-specific"/>
    <property type="evidence" value="ECO:0007669"/>
    <property type="project" value="TreeGrafter"/>
</dbReference>
<dbReference type="SUPFAM" id="SSF55785">
    <property type="entry name" value="PYP-like sensor domain (PAS domain)"/>
    <property type="match status" value="2"/>
</dbReference>
<feature type="coiled-coil region" evidence="7">
    <location>
        <begin position="606"/>
        <end position="633"/>
    </location>
</feature>
<dbReference type="PROSITE" id="PS50888">
    <property type="entry name" value="BHLH"/>
    <property type="match status" value="1"/>
</dbReference>
<dbReference type="SUPFAM" id="SSF47459">
    <property type="entry name" value="HLH, helix-loop-helix DNA-binding domain"/>
    <property type="match status" value="1"/>
</dbReference>
<dbReference type="Pfam" id="PF00989">
    <property type="entry name" value="PAS"/>
    <property type="match status" value="1"/>
</dbReference>
<reference evidence="12" key="1">
    <citation type="submission" date="2025-08" db="UniProtKB">
        <authorList>
            <consortium name="RefSeq"/>
        </authorList>
    </citation>
    <scope>IDENTIFICATION</scope>
    <source>
        <strain evidence="12">Airmid</strain>
    </source>
</reference>
<evidence type="ECO:0000256" key="3">
    <source>
        <dbReference type="ARBA" id="ARBA00023015"/>
    </source>
</evidence>
<keyword evidence="7" id="KW-0175">Coiled coil</keyword>
<keyword evidence="3" id="KW-0805">Transcription regulation</keyword>
<protein>
    <submittedName>
        <fullName evidence="12">Hypoxia-inducible factor 1-alpha-like</fullName>
    </submittedName>
</protein>
<dbReference type="InterPro" id="IPR013767">
    <property type="entry name" value="PAS_fold"/>
</dbReference>
<evidence type="ECO:0000256" key="2">
    <source>
        <dbReference type="ARBA" id="ARBA00022737"/>
    </source>
</evidence>
<evidence type="ECO:0000256" key="8">
    <source>
        <dbReference type="SAM" id="MobiDB-lite"/>
    </source>
</evidence>
<keyword evidence="6" id="KW-0539">Nucleus</keyword>
<evidence type="ECO:0000313" key="12">
    <source>
        <dbReference type="RefSeq" id="XP_027199638.1"/>
    </source>
</evidence>
<evidence type="ECO:0000259" key="9">
    <source>
        <dbReference type="PROSITE" id="PS50112"/>
    </source>
</evidence>
<evidence type="ECO:0000256" key="4">
    <source>
        <dbReference type="ARBA" id="ARBA00023125"/>
    </source>
</evidence>
<evidence type="ECO:0000256" key="5">
    <source>
        <dbReference type="ARBA" id="ARBA00023163"/>
    </source>
</evidence>
<dbReference type="PRINTS" id="PR00785">
    <property type="entry name" value="NCTRNSLOCATR"/>
</dbReference>
<dbReference type="PROSITE" id="PS50112">
    <property type="entry name" value="PAS"/>
    <property type="match status" value="2"/>
</dbReference>
<accession>A0A6P6Y2C0</accession>
<feature type="region of interest" description="Disordered" evidence="8">
    <location>
        <begin position="821"/>
        <end position="877"/>
    </location>
</feature>
<feature type="domain" description="PAS" evidence="9">
    <location>
        <begin position="367"/>
        <end position="414"/>
    </location>
</feature>
<feature type="compositionally biased region" description="Low complexity" evidence="8">
    <location>
        <begin position="832"/>
        <end position="856"/>
    </location>
</feature>
<dbReference type="AlphaFoldDB" id="A0A6P6Y2C0"/>
<dbReference type="InterPro" id="IPR000014">
    <property type="entry name" value="PAS"/>
</dbReference>
<evidence type="ECO:0000313" key="11">
    <source>
        <dbReference type="Proteomes" id="UP000515146"/>
    </source>
</evidence>
<evidence type="ECO:0000256" key="1">
    <source>
        <dbReference type="ARBA" id="ARBA00004123"/>
    </source>
</evidence>
<feature type="domain" description="BHLH" evidence="10">
    <location>
        <begin position="80"/>
        <end position="133"/>
    </location>
</feature>
<evidence type="ECO:0000256" key="6">
    <source>
        <dbReference type="ARBA" id="ARBA00023242"/>
    </source>
</evidence>
<keyword evidence="5" id="KW-0804">Transcription</keyword>
<organism evidence="11 12">
    <name type="scientific">Dermatophagoides pteronyssinus</name>
    <name type="common">European house dust mite</name>
    <dbReference type="NCBI Taxonomy" id="6956"/>
    <lineage>
        <taxon>Eukaryota</taxon>
        <taxon>Metazoa</taxon>
        <taxon>Ecdysozoa</taxon>
        <taxon>Arthropoda</taxon>
        <taxon>Chelicerata</taxon>
        <taxon>Arachnida</taxon>
        <taxon>Acari</taxon>
        <taxon>Acariformes</taxon>
        <taxon>Sarcoptiformes</taxon>
        <taxon>Astigmata</taxon>
        <taxon>Psoroptidia</taxon>
        <taxon>Analgoidea</taxon>
        <taxon>Pyroglyphidae</taxon>
        <taxon>Dermatophagoidinae</taxon>
        <taxon>Dermatophagoides</taxon>
    </lineage>
</organism>
<feature type="domain" description="PAS" evidence="9">
    <location>
        <begin position="163"/>
        <end position="225"/>
    </location>
</feature>
<keyword evidence="11" id="KW-1185">Reference proteome</keyword>
<feature type="compositionally biased region" description="Low complexity" evidence="8">
    <location>
        <begin position="929"/>
        <end position="942"/>
    </location>
</feature>
<dbReference type="Gene3D" id="3.30.450.20">
    <property type="entry name" value="PAS domain"/>
    <property type="match status" value="2"/>
</dbReference>
<name>A0A6P6Y2C0_DERPT</name>
<evidence type="ECO:0000259" key="10">
    <source>
        <dbReference type="PROSITE" id="PS50888"/>
    </source>
</evidence>
<dbReference type="GO" id="GO:0005634">
    <property type="term" value="C:nucleus"/>
    <property type="evidence" value="ECO:0007669"/>
    <property type="project" value="UniProtKB-SubCell"/>
</dbReference>
<proteinExistence type="predicted"/>
<evidence type="ECO:0000256" key="7">
    <source>
        <dbReference type="SAM" id="Coils"/>
    </source>
</evidence>
<dbReference type="SMART" id="SM00091">
    <property type="entry name" value="PAS"/>
    <property type="match status" value="2"/>
</dbReference>
<dbReference type="PANTHER" id="PTHR23043">
    <property type="entry name" value="HYPOXIA-INDUCIBLE FACTOR 1 ALPHA"/>
    <property type="match status" value="1"/>
</dbReference>
<dbReference type="KEGG" id="dpte:113793765"/>
<dbReference type="InterPro" id="IPR036638">
    <property type="entry name" value="HLH_DNA-bd_sf"/>
</dbReference>
<dbReference type="Pfam" id="PF14598">
    <property type="entry name" value="PAS_11"/>
    <property type="match status" value="1"/>
</dbReference>
<dbReference type="OrthoDB" id="6021714at2759"/>
<keyword evidence="4" id="KW-0238">DNA-binding</keyword>
<feature type="non-terminal residue" evidence="12">
    <location>
        <position position="956"/>
    </location>
</feature>
<keyword evidence="2" id="KW-0677">Repeat</keyword>
<dbReference type="Proteomes" id="UP000515146">
    <property type="component" value="Unplaced"/>
</dbReference>
<sequence>MIMNDRFQESSYTSSSPTMMMDKTIPMNFTSTSATPVSSSTSSSSSSSALIMNDNNNLINKNDDKFEIVSNFDNIMNSEKRKEKSRKAARERRSQEAKLFDCIEEILPVPTKILEHLDKASLVRIAINYLKIRSVIEPFNVNNNDTILDESIIDKITIDHSFLNTLNGFLFVLSKNGDIIYLSENVERYLGLNQIDLMGQSIYDYSHPCDHDDIKTFLQPLIDAYNATKSSSSSSSTIPSSMDSLSIKTEPLKTSSKSPSTVISSSLNNNNDQKILDNTNGPYFIRMKCTLTNKGRSLNLKSANYKVIKCHGRMINLEQINPKYANLIGENYRHYMIVIADVIQHPIRMEIPLKSDLFISKHLPNMKFSYVDENIKELFGYNVNELIGTSFYQYFDGNDCKQLSILFKTLFSKGQCDFGQYKFLVKTGGYRWITTQATIINEPNSSRPQSIILIHQVISNIENGHLLTSDLQQQQQQQLTINSAIRSDNISTVCNNNNNNISLSPIAPSLNHHSVVSTTSSIIESSIKHHHHQQQQQQQTSFPCQQKSVSISIPELANIECPSLSTTIVSSSTASLVAVPALINDQQHPPLISPPLPTTSTNSSFITKIKEEKQDQESEKQQLKQKLLQQQQQLVEPICQPQSITDQFISSTEQVLAPKTADMESGFLVFTEDNNGLTVLNDADDLTHLAPDAGDLCVPMFPDMDFTDMNIFDEIFLNSSSFNISANGGVLSEDEFLNNLVSLDPNINDKLKLDSMDNIGMDFENQFMMKRFPTETFSDLNNHHSNNSVKDSLKSNGLDMNSNDPFLSFTNDDFLLSNSPNGSRSDCSMGESSFISSNDSSPSSSSSSSSQYSPKSISDDSMGKLCDNNNNNLNDDKDLEMRAPFIPIDDDYLLNDFPCSNLDDLFDWISNTNINNNNNNDGNNNLTITNNNNGGNNNTKLNCFNDPFNRQQQFST</sequence>
<comment type="subcellular location">
    <subcellularLocation>
        <location evidence="1">Nucleus</location>
    </subcellularLocation>
</comment>
<dbReference type="OMA" id="GHRWIST"/>
<dbReference type="GO" id="GO:0000977">
    <property type="term" value="F:RNA polymerase II transcription regulatory region sequence-specific DNA binding"/>
    <property type="evidence" value="ECO:0007669"/>
    <property type="project" value="TreeGrafter"/>
</dbReference>
<dbReference type="GO" id="GO:0071456">
    <property type="term" value="P:cellular response to hypoxia"/>
    <property type="evidence" value="ECO:0007669"/>
    <property type="project" value="TreeGrafter"/>
</dbReference>
<dbReference type="GO" id="GO:0046983">
    <property type="term" value="F:protein dimerization activity"/>
    <property type="evidence" value="ECO:0007669"/>
    <property type="project" value="InterPro"/>
</dbReference>
<dbReference type="InParanoid" id="A0A6P6Y2C0"/>
<dbReference type="InterPro" id="IPR001067">
    <property type="entry name" value="Nuc_translocat"/>
</dbReference>
<dbReference type="Pfam" id="PF23171">
    <property type="entry name" value="bHLH_HIF1A"/>
    <property type="match status" value="1"/>
</dbReference>
<dbReference type="InterPro" id="IPR035965">
    <property type="entry name" value="PAS-like_dom_sf"/>
</dbReference>
<dbReference type="CDD" id="cd00130">
    <property type="entry name" value="PAS"/>
    <property type="match status" value="2"/>
</dbReference>
<dbReference type="RefSeq" id="XP_027199638.1">
    <property type="nucleotide sequence ID" value="XM_027343837.1"/>
</dbReference>
<dbReference type="GO" id="GO:0005737">
    <property type="term" value="C:cytoplasm"/>
    <property type="evidence" value="ECO:0007669"/>
    <property type="project" value="InterPro"/>
</dbReference>
<gene>
    <name evidence="12" type="primary">LOC113793765</name>
</gene>